<evidence type="ECO:0000256" key="9">
    <source>
        <dbReference type="HAMAP-Rule" id="MF_01973"/>
    </source>
</evidence>
<dbReference type="NCBIfam" id="TIGR00763">
    <property type="entry name" value="lon"/>
    <property type="match status" value="1"/>
</dbReference>
<protein>
    <recommendedName>
        <fullName evidence="9 10">Lon protease</fullName>
        <ecNumber evidence="9 10">3.4.21.53</ecNumber>
    </recommendedName>
    <alternativeName>
        <fullName evidence="9">ATP-dependent protease La</fullName>
    </alternativeName>
</protein>
<dbReference type="HAMAP" id="MF_01973">
    <property type="entry name" value="lon_bact"/>
    <property type="match status" value="1"/>
</dbReference>
<dbReference type="Gene3D" id="1.10.8.60">
    <property type="match status" value="1"/>
</dbReference>
<dbReference type="CDD" id="cd19500">
    <property type="entry name" value="RecA-like_Lon"/>
    <property type="match status" value="1"/>
</dbReference>
<dbReference type="InterPro" id="IPR014721">
    <property type="entry name" value="Ribsml_uS5_D2-typ_fold_subgr"/>
</dbReference>
<dbReference type="Gene3D" id="1.20.5.5270">
    <property type="match status" value="1"/>
</dbReference>
<evidence type="ECO:0000256" key="13">
    <source>
        <dbReference type="SAM" id="MobiDB-lite"/>
    </source>
</evidence>
<reference evidence="16 17" key="1">
    <citation type="submission" date="2021-01" db="EMBL/GenBank/DDBJ databases">
        <title>Azospirillum sp. YIM DDC1 draft genome.</title>
        <authorList>
            <person name="Wang Y.-X."/>
        </authorList>
    </citation>
    <scope>NUCLEOTIDE SEQUENCE [LARGE SCALE GENOMIC DNA]</scope>
    <source>
        <strain evidence="16 17">YIM DDC1</strain>
    </source>
</reference>
<dbReference type="PROSITE" id="PS51787">
    <property type="entry name" value="LON_N"/>
    <property type="match status" value="1"/>
</dbReference>
<dbReference type="PROSITE" id="PS01046">
    <property type="entry name" value="LON_SER"/>
    <property type="match status" value="1"/>
</dbReference>
<dbReference type="Proteomes" id="UP000654452">
    <property type="component" value="Unassembled WGS sequence"/>
</dbReference>
<keyword evidence="7 9" id="KW-0067">ATP-binding</keyword>
<feature type="domain" description="Lon proteolytic" evidence="14">
    <location>
        <begin position="592"/>
        <end position="773"/>
    </location>
</feature>
<evidence type="ECO:0000256" key="3">
    <source>
        <dbReference type="ARBA" id="ARBA00022670"/>
    </source>
</evidence>
<dbReference type="Gene3D" id="3.40.50.300">
    <property type="entry name" value="P-loop containing nucleotide triphosphate hydrolases"/>
    <property type="match status" value="1"/>
</dbReference>
<dbReference type="SMART" id="SM00464">
    <property type="entry name" value="LON"/>
    <property type="match status" value="1"/>
</dbReference>
<dbReference type="PROSITE" id="PS51786">
    <property type="entry name" value="LON_PROTEOLYTIC"/>
    <property type="match status" value="1"/>
</dbReference>
<dbReference type="InterPro" id="IPR008268">
    <property type="entry name" value="Peptidase_S16_AS"/>
</dbReference>
<evidence type="ECO:0000256" key="1">
    <source>
        <dbReference type="ARBA" id="ARBA00004496"/>
    </source>
</evidence>
<comment type="caution">
    <text evidence="16">The sequence shown here is derived from an EMBL/GenBank/DDBJ whole genome shotgun (WGS) entry which is preliminary data.</text>
</comment>
<evidence type="ECO:0000313" key="17">
    <source>
        <dbReference type="Proteomes" id="UP000654452"/>
    </source>
</evidence>
<dbReference type="Pfam" id="PF00004">
    <property type="entry name" value="AAA"/>
    <property type="match status" value="1"/>
</dbReference>
<dbReference type="NCBIfam" id="NF008053">
    <property type="entry name" value="PRK10787.1"/>
    <property type="match status" value="1"/>
</dbReference>
<accession>A0ABS1HZ61</accession>
<dbReference type="InterPro" id="IPR003959">
    <property type="entry name" value="ATPase_AAA_core"/>
</dbReference>
<keyword evidence="6 9" id="KW-0720">Serine protease</keyword>
<comment type="function">
    <text evidence="9">ATP-dependent serine protease that mediates the selective degradation of mutant and abnormal proteins as well as certain short-lived regulatory proteins. Required for cellular homeostasis and for survival from DNA damage and developmental changes induced by stress. Degrades polypeptides processively to yield small peptide fragments that are 5 to 10 amino acids long. Binds to DNA in a double-stranded, site-specific manner.</text>
</comment>
<dbReference type="InterPro" id="IPR027065">
    <property type="entry name" value="Lon_Prtase"/>
</dbReference>
<dbReference type="InterPro" id="IPR003111">
    <property type="entry name" value="Lon_prtase_N"/>
</dbReference>
<dbReference type="EC" id="3.4.21.53" evidence="9 10"/>
<sequence length="804" mass="89352">MFEIPRGALYPVLPLRDIVVFPHMIVPLFVGREKSVRALEDVMKDDKQILLVTQKNAAQDDPTPADIYSVGTVGTVLQLLKLPDGTVKVLVEGGQRASITKFAENEDFFQAHADLVEEKVGESQELEALGRAVVSQFEQYIKLNKKIPPEVLVSINQIEEPGKLADTVASHLALKIPEKQQLLECATVSERLERVYAFMEGEIGVLQVEKRIRNRVKRQMEKTQREYYLNEQLKAIQKELGETEDGRDESAELEEKINKTRFSKEARDKALAELKKLRSMSPMSAEATVVRNYLDWMLSIPWKKRTKVKKDLKLAQKILDADHYGLEKVKERILEYLAVQNRMNKVKGPILCLVGPPGVGKTSLGKSIAKSTGRNFVRMSLGGVRDEAEVRGHRRTYIGSMPGKVIQGMKKAKSSNPLFLLDEIDKLGADWRGDPSSALLEVLDPEQNGTFNDHYLEVDYDLSDVMFVCTANTMRMPQPLLDRMEIIRVAGYTEDEKVEISKRHLIEKQVEANGLKKGEFAISDDALRDLIRYYTREAGVRSLEREIANLCRKAVKEILMKGSAGAKVSVTRRNLDKYAGVRRFHFGEAELEDLVGVTTGLAWTEVGGELLSIEAVSLPGKGRVTTTGKLGDVMKESVQAAESYVKSRATAFGIKPTLFEKRDIHVHVPEGATPKDGPSAGVAMITSIVSVLTGIAVRKDVAMTGEITLRGRVLPIGGLKEKLLAALRGGLKHVLIPKDNEKDLAEIPDNVKRGLEIIPVSTVDDVLKHALVRALEPIEWKEPEAVEPAVAKPQPDGGGEVLRH</sequence>
<dbReference type="PIRSF" id="PIRSF001174">
    <property type="entry name" value="Lon_proteas"/>
    <property type="match status" value="1"/>
</dbReference>
<evidence type="ECO:0000256" key="2">
    <source>
        <dbReference type="ARBA" id="ARBA00022490"/>
    </source>
</evidence>
<dbReference type="InterPro" id="IPR008269">
    <property type="entry name" value="Lon_proteolytic"/>
</dbReference>
<dbReference type="Pfam" id="PF05362">
    <property type="entry name" value="Lon_C"/>
    <property type="match status" value="1"/>
</dbReference>
<evidence type="ECO:0000259" key="14">
    <source>
        <dbReference type="PROSITE" id="PS51786"/>
    </source>
</evidence>
<dbReference type="PANTHER" id="PTHR10046">
    <property type="entry name" value="ATP DEPENDENT LON PROTEASE FAMILY MEMBER"/>
    <property type="match status" value="1"/>
</dbReference>
<evidence type="ECO:0000256" key="5">
    <source>
        <dbReference type="ARBA" id="ARBA00022801"/>
    </source>
</evidence>
<organism evidence="16 17">
    <name type="scientific">Azospirillum aestuarii</name>
    <dbReference type="NCBI Taxonomy" id="2802052"/>
    <lineage>
        <taxon>Bacteria</taxon>
        <taxon>Pseudomonadati</taxon>
        <taxon>Pseudomonadota</taxon>
        <taxon>Alphaproteobacteria</taxon>
        <taxon>Rhodospirillales</taxon>
        <taxon>Azospirillaceae</taxon>
        <taxon>Azospirillum</taxon>
    </lineage>
</organism>
<dbReference type="EMBL" id="JAEPIV010000006">
    <property type="protein sequence ID" value="MBK4719981.1"/>
    <property type="molecule type" value="Genomic_DNA"/>
</dbReference>
<keyword evidence="17" id="KW-1185">Reference proteome</keyword>
<gene>
    <name evidence="9 16" type="primary">lon</name>
    <name evidence="16" type="ORF">JJL56_13980</name>
</gene>
<evidence type="ECO:0000256" key="6">
    <source>
        <dbReference type="ARBA" id="ARBA00022825"/>
    </source>
</evidence>
<dbReference type="Pfam" id="PF02190">
    <property type="entry name" value="LON_substr_bdg"/>
    <property type="match status" value="1"/>
</dbReference>
<comment type="catalytic activity">
    <reaction evidence="9 10 11">
        <text>Hydrolysis of proteins in presence of ATP.</text>
        <dbReference type="EC" id="3.4.21.53"/>
    </reaction>
</comment>
<evidence type="ECO:0000259" key="15">
    <source>
        <dbReference type="PROSITE" id="PS51787"/>
    </source>
</evidence>
<dbReference type="InterPro" id="IPR046336">
    <property type="entry name" value="Lon_prtase_N_sf"/>
</dbReference>
<evidence type="ECO:0000256" key="10">
    <source>
        <dbReference type="PIRNR" id="PIRNR001174"/>
    </source>
</evidence>
<dbReference type="Pfam" id="PF22667">
    <property type="entry name" value="Lon_lid"/>
    <property type="match status" value="1"/>
</dbReference>
<dbReference type="InterPro" id="IPR020568">
    <property type="entry name" value="Ribosomal_Su5_D2-typ_SF"/>
</dbReference>
<comment type="induction">
    <text evidence="9">By heat shock.</text>
</comment>
<comment type="subunit">
    <text evidence="9 10">Homohexamer. Organized in a ring with a central cavity.</text>
</comment>
<evidence type="ECO:0000256" key="7">
    <source>
        <dbReference type="ARBA" id="ARBA00022840"/>
    </source>
</evidence>
<keyword evidence="8 9" id="KW-0346">Stress response</keyword>
<dbReference type="InterPro" id="IPR004815">
    <property type="entry name" value="Lon_bac/euk-typ"/>
</dbReference>
<dbReference type="GO" id="GO:0004252">
    <property type="term" value="F:serine-type endopeptidase activity"/>
    <property type="evidence" value="ECO:0007669"/>
    <property type="project" value="UniProtKB-EC"/>
</dbReference>
<dbReference type="RefSeq" id="WP_145625756.1">
    <property type="nucleotide sequence ID" value="NZ_JAEPIV010000006.1"/>
</dbReference>
<keyword evidence="5 9" id="KW-0378">Hydrolase</keyword>
<dbReference type="Gene3D" id="1.20.58.1480">
    <property type="match status" value="1"/>
</dbReference>
<feature type="region of interest" description="Disordered" evidence="13">
    <location>
        <begin position="784"/>
        <end position="804"/>
    </location>
</feature>
<dbReference type="PRINTS" id="PR00830">
    <property type="entry name" value="ENDOLAPTASE"/>
</dbReference>
<evidence type="ECO:0000256" key="8">
    <source>
        <dbReference type="ARBA" id="ARBA00023016"/>
    </source>
</evidence>
<evidence type="ECO:0000256" key="12">
    <source>
        <dbReference type="RuleBase" id="RU000591"/>
    </source>
</evidence>
<evidence type="ECO:0000256" key="4">
    <source>
        <dbReference type="ARBA" id="ARBA00022741"/>
    </source>
</evidence>
<dbReference type="Gene3D" id="3.30.230.10">
    <property type="match status" value="1"/>
</dbReference>
<name>A0ABS1HZ61_9PROT</name>
<dbReference type="SUPFAM" id="SSF88697">
    <property type="entry name" value="PUA domain-like"/>
    <property type="match status" value="1"/>
</dbReference>
<keyword evidence="2 9" id="KW-0963">Cytoplasm</keyword>
<dbReference type="InterPro" id="IPR027417">
    <property type="entry name" value="P-loop_NTPase"/>
</dbReference>
<dbReference type="InterPro" id="IPR015947">
    <property type="entry name" value="PUA-like_sf"/>
</dbReference>
<proteinExistence type="evidence at transcript level"/>
<keyword evidence="4 9" id="KW-0547">Nucleotide-binding</keyword>
<evidence type="ECO:0000313" key="16">
    <source>
        <dbReference type="EMBL" id="MBK4719981.1"/>
    </source>
</evidence>
<dbReference type="Gene3D" id="2.30.130.40">
    <property type="entry name" value="LON domain-like"/>
    <property type="match status" value="1"/>
</dbReference>
<evidence type="ECO:0000256" key="11">
    <source>
        <dbReference type="PROSITE-ProRule" id="PRU01122"/>
    </source>
</evidence>
<dbReference type="SUPFAM" id="SSF54211">
    <property type="entry name" value="Ribosomal protein S5 domain 2-like"/>
    <property type="match status" value="1"/>
</dbReference>
<feature type="binding site" evidence="9">
    <location>
        <begin position="355"/>
        <end position="362"/>
    </location>
    <ligand>
        <name>ATP</name>
        <dbReference type="ChEBI" id="CHEBI:30616"/>
    </ligand>
</feature>
<comment type="similarity">
    <text evidence="9 10 11 12">Belongs to the peptidase S16 family.</text>
</comment>
<dbReference type="SUPFAM" id="SSF52540">
    <property type="entry name" value="P-loop containing nucleoside triphosphate hydrolases"/>
    <property type="match status" value="1"/>
</dbReference>
<comment type="subcellular location">
    <subcellularLocation>
        <location evidence="1 9 10">Cytoplasm</location>
    </subcellularLocation>
</comment>
<dbReference type="InterPro" id="IPR054594">
    <property type="entry name" value="Lon_lid"/>
</dbReference>
<feature type="active site" evidence="9 11">
    <location>
        <position position="722"/>
    </location>
</feature>
<feature type="domain" description="Lon N-terminal" evidence="15">
    <location>
        <begin position="10"/>
        <end position="203"/>
    </location>
</feature>
<dbReference type="InterPro" id="IPR003593">
    <property type="entry name" value="AAA+_ATPase"/>
</dbReference>
<keyword evidence="3 9" id="KW-0645">Protease</keyword>
<dbReference type="InterPro" id="IPR027543">
    <property type="entry name" value="Lon_bac"/>
</dbReference>
<feature type="active site" evidence="9 11">
    <location>
        <position position="679"/>
    </location>
</feature>
<dbReference type="SMART" id="SM00382">
    <property type="entry name" value="AAA"/>
    <property type="match status" value="1"/>
</dbReference>